<keyword evidence="2" id="KW-0175">Coiled coil</keyword>
<organism evidence="8 9">
    <name type="scientific">Xanthocytophaga agilis</name>
    <dbReference type="NCBI Taxonomy" id="3048010"/>
    <lineage>
        <taxon>Bacteria</taxon>
        <taxon>Pseudomonadati</taxon>
        <taxon>Bacteroidota</taxon>
        <taxon>Cytophagia</taxon>
        <taxon>Cytophagales</taxon>
        <taxon>Rhodocytophagaceae</taxon>
        <taxon>Xanthocytophaga</taxon>
    </lineage>
</organism>
<feature type="signal peptide" evidence="3">
    <location>
        <begin position="1"/>
        <end position="23"/>
    </location>
</feature>
<feature type="domain" description="CzcB-like alpha-helical hairpin" evidence="4">
    <location>
        <begin position="129"/>
        <end position="182"/>
    </location>
</feature>
<dbReference type="RefSeq" id="WP_314000323.1">
    <property type="nucleotide sequence ID" value="NZ_JASJOU010000005.1"/>
</dbReference>
<dbReference type="Gene3D" id="2.40.30.170">
    <property type="match status" value="1"/>
</dbReference>
<protein>
    <submittedName>
        <fullName evidence="8">Efflux RND transporter periplasmic adaptor subunit</fullName>
    </submittedName>
</protein>
<dbReference type="InterPro" id="IPR006143">
    <property type="entry name" value="RND_pump_MFP"/>
</dbReference>
<feature type="chain" id="PRO_5042244180" evidence="3">
    <location>
        <begin position="24"/>
        <end position="383"/>
    </location>
</feature>
<dbReference type="Pfam" id="PF25973">
    <property type="entry name" value="BSH_CzcB"/>
    <property type="match status" value="1"/>
</dbReference>
<evidence type="ECO:0000259" key="4">
    <source>
        <dbReference type="Pfam" id="PF25893"/>
    </source>
</evidence>
<evidence type="ECO:0000259" key="7">
    <source>
        <dbReference type="Pfam" id="PF25973"/>
    </source>
</evidence>
<evidence type="ECO:0000256" key="1">
    <source>
        <dbReference type="ARBA" id="ARBA00009477"/>
    </source>
</evidence>
<sequence length="383" mass="41461">MKNTIIKTSKTSLLAATTLLAVACGSGGDKKAELAKLKEQKAELETKIVALEKELGTNKTDSTRITTVMTTTVQPQTFKHFVEIQGSLDSRNNINVTPKMGGNVTQVYVKEGDYVKAGQVLLVTDDATLRQNLAQLQTGYELAKTTFERQENLWKQQIGSEIQYLQAKNQKEGVERQIATLQTQIAMTRVTSPINGTVNAVNVKIGEMAAPGAPAVQVVNLAEMRVKAKVADAYINSIKVGDPVTVKFPDIDEEIQARLTFVGQVVNSMTRTFDIEISVPNKDNKFKPNLLAVVNINDKTKNNALVIDQNLVQNTESGNIIYVAANEGGKTVAKAKKVTQGLSYNGKVEITSGLDAGSQLITVGSQDLVDGQVIKVNQQVASK</sequence>
<evidence type="ECO:0000256" key="3">
    <source>
        <dbReference type="SAM" id="SignalP"/>
    </source>
</evidence>
<dbReference type="Gene3D" id="2.40.50.100">
    <property type="match status" value="1"/>
</dbReference>
<dbReference type="Pfam" id="PF25893">
    <property type="entry name" value="HH_CzcB"/>
    <property type="match status" value="1"/>
</dbReference>
<dbReference type="InterPro" id="IPR058627">
    <property type="entry name" value="MdtA-like_C"/>
</dbReference>
<dbReference type="EMBL" id="JASJOU010000005">
    <property type="protein sequence ID" value="MDJ1502253.1"/>
    <property type="molecule type" value="Genomic_DNA"/>
</dbReference>
<comment type="similarity">
    <text evidence="1">Belongs to the membrane fusion protein (MFP) (TC 8.A.1) family.</text>
</comment>
<evidence type="ECO:0000259" key="5">
    <source>
        <dbReference type="Pfam" id="PF25954"/>
    </source>
</evidence>
<dbReference type="GO" id="GO:1990281">
    <property type="term" value="C:efflux pump complex"/>
    <property type="evidence" value="ECO:0007669"/>
    <property type="project" value="TreeGrafter"/>
</dbReference>
<feature type="domain" description="Multidrug resistance protein MdtA-like C-terminal permuted SH3" evidence="6">
    <location>
        <begin position="303"/>
        <end position="366"/>
    </location>
</feature>
<evidence type="ECO:0000313" key="9">
    <source>
        <dbReference type="Proteomes" id="UP001232063"/>
    </source>
</evidence>
<dbReference type="Pfam" id="PF25954">
    <property type="entry name" value="Beta-barrel_RND_2"/>
    <property type="match status" value="1"/>
</dbReference>
<feature type="domain" description="CusB-like beta-barrel" evidence="5">
    <location>
        <begin position="226"/>
        <end position="299"/>
    </location>
</feature>
<dbReference type="GO" id="GO:0015562">
    <property type="term" value="F:efflux transmembrane transporter activity"/>
    <property type="evidence" value="ECO:0007669"/>
    <property type="project" value="TreeGrafter"/>
</dbReference>
<dbReference type="InterPro" id="IPR058648">
    <property type="entry name" value="HH_CzcB-like"/>
</dbReference>
<dbReference type="PROSITE" id="PS51257">
    <property type="entry name" value="PROKAR_LIPOPROTEIN"/>
    <property type="match status" value="1"/>
</dbReference>
<evidence type="ECO:0000313" key="8">
    <source>
        <dbReference type="EMBL" id="MDJ1502253.1"/>
    </source>
</evidence>
<proteinExistence type="inferred from homology"/>
<name>A0AAE3R7K4_9BACT</name>
<reference evidence="8" key="1">
    <citation type="submission" date="2023-05" db="EMBL/GenBank/DDBJ databases">
        <authorList>
            <person name="Zhang X."/>
        </authorList>
    </citation>
    <scope>NUCLEOTIDE SEQUENCE</scope>
    <source>
        <strain evidence="8">BD1B2-1</strain>
    </source>
</reference>
<keyword evidence="3" id="KW-0732">Signal</keyword>
<dbReference type="Proteomes" id="UP001232063">
    <property type="component" value="Unassembled WGS sequence"/>
</dbReference>
<feature type="coiled-coil region" evidence="2">
    <location>
        <begin position="27"/>
        <end position="61"/>
    </location>
</feature>
<dbReference type="InterPro" id="IPR058647">
    <property type="entry name" value="BSH_CzcB-like"/>
</dbReference>
<keyword evidence="9" id="KW-1185">Reference proteome</keyword>
<evidence type="ECO:0000256" key="2">
    <source>
        <dbReference type="SAM" id="Coils"/>
    </source>
</evidence>
<evidence type="ECO:0000259" key="6">
    <source>
        <dbReference type="Pfam" id="PF25967"/>
    </source>
</evidence>
<feature type="domain" description="CzcB-like barrel-sandwich hybrid" evidence="7">
    <location>
        <begin position="95"/>
        <end position="217"/>
    </location>
</feature>
<dbReference type="PANTHER" id="PTHR30469">
    <property type="entry name" value="MULTIDRUG RESISTANCE PROTEIN MDTA"/>
    <property type="match status" value="1"/>
</dbReference>
<dbReference type="NCBIfam" id="TIGR01730">
    <property type="entry name" value="RND_mfp"/>
    <property type="match status" value="1"/>
</dbReference>
<dbReference type="Gene3D" id="1.10.287.470">
    <property type="entry name" value="Helix hairpin bin"/>
    <property type="match status" value="1"/>
</dbReference>
<gene>
    <name evidence="8" type="ORF">QNI22_16420</name>
</gene>
<dbReference type="Pfam" id="PF25967">
    <property type="entry name" value="RND-MFP_C"/>
    <property type="match status" value="1"/>
</dbReference>
<comment type="caution">
    <text evidence="8">The sequence shown here is derived from an EMBL/GenBank/DDBJ whole genome shotgun (WGS) entry which is preliminary data.</text>
</comment>
<dbReference type="AlphaFoldDB" id="A0AAE3R7K4"/>
<accession>A0AAE3R7K4</accession>
<dbReference type="PANTHER" id="PTHR30469:SF15">
    <property type="entry name" value="HLYD FAMILY OF SECRETION PROTEINS"/>
    <property type="match status" value="1"/>
</dbReference>
<dbReference type="SUPFAM" id="SSF111369">
    <property type="entry name" value="HlyD-like secretion proteins"/>
    <property type="match status" value="1"/>
</dbReference>
<dbReference type="Gene3D" id="2.40.420.20">
    <property type="match status" value="1"/>
</dbReference>
<dbReference type="InterPro" id="IPR058792">
    <property type="entry name" value="Beta-barrel_RND_2"/>
</dbReference>